<evidence type="ECO:0000313" key="3">
    <source>
        <dbReference type="Proteomes" id="UP000275076"/>
    </source>
</evidence>
<protein>
    <recommendedName>
        <fullName evidence="4">VanW like protein</fullName>
    </recommendedName>
</protein>
<reference evidence="2 3" key="1">
    <citation type="submission" date="2018-10" db="EMBL/GenBank/DDBJ databases">
        <title>Draft genome sequence of Bacillus salarius IM0101, isolated from a hypersaline soil in Inner Mongolia, China.</title>
        <authorList>
            <person name="Yamprayoonswat W."/>
            <person name="Boonvisut S."/>
            <person name="Jumpathong W."/>
            <person name="Sittihan S."/>
            <person name="Ruangsuj P."/>
            <person name="Wanthongcharoen S."/>
            <person name="Thongpramul N."/>
            <person name="Pimmason S."/>
            <person name="Yu B."/>
            <person name="Yasawong M."/>
        </authorList>
    </citation>
    <scope>NUCLEOTIDE SEQUENCE [LARGE SCALE GENOMIC DNA]</scope>
    <source>
        <strain evidence="2 3">IM0101</strain>
    </source>
</reference>
<organism evidence="2 3">
    <name type="scientific">Salibacterium salarium</name>
    <dbReference type="NCBI Taxonomy" id="284579"/>
    <lineage>
        <taxon>Bacteria</taxon>
        <taxon>Bacillati</taxon>
        <taxon>Bacillota</taxon>
        <taxon>Bacilli</taxon>
        <taxon>Bacillales</taxon>
        <taxon>Bacillaceae</taxon>
    </lineage>
</organism>
<dbReference type="OrthoDB" id="2691125at2"/>
<gene>
    <name evidence="2" type="ORF">D7Z54_16555</name>
</gene>
<dbReference type="EMBL" id="RBVX01000016">
    <property type="protein sequence ID" value="RSL32261.1"/>
    <property type="molecule type" value="Genomic_DNA"/>
</dbReference>
<dbReference type="Proteomes" id="UP000275076">
    <property type="component" value="Unassembled WGS sequence"/>
</dbReference>
<feature type="region of interest" description="Disordered" evidence="1">
    <location>
        <begin position="391"/>
        <end position="462"/>
    </location>
</feature>
<evidence type="ECO:0008006" key="4">
    <source>
        <dbReference type="Google" id="ProtNLM"/>
    </source>
</evidence>
<name>A0A428N1D6_9BACI</name>
<feature type="compositionally biased region" description="Acidic residues" evidence="1">
    <location>
        <begin position="398"/>
        <end position="428"/>
    </location>
</feature>
<feature type="compositionally biased region" description="Acidic residues" evidence="1">
    <location>
        <begin position="443"/>
        <end position="455"/>
    </location>
</feature>
<proteinExistence type="predicted"/>
<sequence>MKRNYYIEKSFILLTLTAFFIFLFSWGGSVAIEAAWTSEERLPEGTVVGGVDVGGLLESEANEILTEESESWKNSSGTALSLFNEEVIFDSKVINIDVTKSIDLALEKESIPLQATINQSAVENHLERFSFANLSKRVSMTDLKNRLTVISNITESDYEQVDVADYFDEDHALQAETFNQVTITRNEPFPSYFQEWVGALDGYETPPHTTFSLTQALEESDVSYFDDPSLDVLASAFFQVMGQTNFVLSERHINESLPSYIELGQDAHVEPEKEDLRFYNPNIYAYEWNLEVERNQLTVSLQGLPFLHDYSMGTREEETMEPRTIVTFNSSRSSGEKETLTDGEVGHFADVIRQVKNDEDVVIEKTELAQDYYAPVQRLEEWSLQDRAAMDDKIPEQVWEENDNEPTESEDEMNDVDETEEELEESENDTTVTEGKAKKEENSETEDTLEDTDDDTPVKGYD</sequence>
<comment type="caution">
    <text evidence="2">The sequence shown here is derived from an EMBL/GenBank/DDBJ whole genome shotgun (WGS) entry which is preliminary data.</text>
</comment>
<accession>A0A428N1D6</accession>
<evidence type="ECO:0000313" key="2">
    <source>
        <dbReference type="EMBL" id="RSL32261.1"/>
    </source>
</evidence>
<keyword evidence="3" id="KW-1185">Reference proteome</keyword>
<dbReference type="AlphaFoldDB" id="A0A428N1D6"/>
<evidence type="ECO:0000256" key="1">
    <source>
        <dbReference type="SAM" id="MobiDB-lite"/>
    </source>
</evidence>
<dbReference type="RefSeq" id="WP_125557038.1">
    <property type="nucleotide sequence ID" value="NZ_RBVX01000016.1"/>
</dbReference>